<reference evidence="2 3" key="1">
    <citation type="journal article" date="2020" name="Phytopathology">
        <title>Genome Sequence Resources of Colletotrichum truncatum, C. plurivorum, C. musicola, and C. sojae: Four Species Pathogenic to Soybean (Glycine max).</title>
        <authorList>
            <person name="Rogerio F."/>
            <person name="Boufleur T.R."/>
            <person name="Ciampi-Guillardi M."/>
            <person name="Sukno S.A."/>
            <person name="Thon M.R."/>
            <person name="Massola Junior N.S."/>
            <person name="Baroncelli R."/>
        </authorList>
    </citation>
    <scope>NUCLEOTIDE SEQUENCE [LARGE SCALE GENOMIC DNA]</scope>
    <source>
        <strain evidence="2 3">LFN0009</strain>
    </source>
</reference>
<feature type="compositionally biased region" description="Low complexity" evidence="1">
    <location>
        <begin position="155"/>
        <end position="165"/>
    </location>
</feature>
<feature type="region of interest" description="Disordered" evidence="1">
    <location>
        <begin position="86"/>
        <end position="246"/>
    </location>
</feature>
<organism evidence="2 3">
    <name type="scientific">Colletotrichum sojae</name>
    <dbReference type="NCBI Taxonomy" id="2175907"/>
    <lineage>
        <taxon>Eukaryota</taxon>
        <taxon>Fungi</taxon>
        <taxon>Dikarya</taxon>
        <taxon>Ascomycota</taxon>
        <taxon>Pezizomycotina</taxon>
        <taxon>Sordariomycetes</taxon>
        <taxon>Hypocreomycetidae</taxon>
        <taxon>Glomerellales</taxon>
        <taxon>Glomerellaceae</taxon>
        <taxon>Colletotrichum</taxon>
        <taxon>Colletotrichum orchidearum species complex</taxon>
    </lineage>
</organism>
<feature type="compositionally biased region" description="Pro residues" evidence="1">
    <location>
        <begin position="166"/>
        <end position="177"/>
    </location>
</feature>
<accession>A0A8H6JP95</accession>
<evidence type="ECO:0000313" key="2">
    <source>
        <dbReference type="EMBL" id="KAF6816508.1"/>
    </source>
</evidence>
<evidence type="ECO:0000256" key="1">
    <source>
        <dbReference type="SAM" id="MobiDB-lite"/>
    </source>
</evidence>
<proteinExistence type="predicted"/>
<comment type="caution">
    <text evidence="2">The sequence shown here is derived from an EMBL/GenBank/DDBJ whole genome shotgun (WGS) entry which is preliminary data.</text>
</comment>
<name>A0A8H6JP95_9PEZI</name>
<keyword evidence="3" id="KW-1185">Reference proteome</keyword>
<feature type="compositionally biased region" description="Low complexity" evidence="1">
    <location>
        <begin position="210"/>
        <end position="227"/>
    </location>
</feature>
<dbReference type="EMBL" id="WIGN01000027">
    <property type="protein sequence ID" value="KAF6816508.1"/>
    <property type="molecule type" value="Genomic_DNA"/>
</dbReference>
<dbReference type="AlphaFoldDB" id="A0A8H6JP95"/>
<evidence type="ECO:0000313" key="3">
    <source>
        <dbReference type="Proteomes" id="UP000652219"/>
    </source>
</evidence>
<dbReference type="Proteomes" id="UP000652219">
    <property type="component" value="Unassembled WGS sequence"/>
</dbReference>
<sequence>MCKIGQYVNTYYCCGRQTSNEWINTCSGLVEFERPGRTPEKWCRYTTERYLKETFYHYCDRCMEEDNVPQDQEAVLRLTAHPRFKIPQRGLIPRSQPSQAPPPHTSQELPPRYSSLGRAPSSSHWIEDTVGHPPRQVRFQPEQPQQLPQPLPQVAPRASPPSRRNPSPPTRRNPSPPSRSNLSPPARRDASPITRRVTSPRMRRNPSPLNRRNTSPRTRRSPSPGRPQHLDIIQLLGEQDRPRSVHGVRARWRRFRRGPEF</sequence>
<protein>
    <submittedName>
        <fullName evidence="2">Uncharacterized protein</fullName>
    </submittedName>
</protein>
<gene>
    <name evidence="2" type="ORF">CSOJ01_02890</name>
</gene>